<dbReference type="KEGG" id="mbas:ALGA_4070"/>
<protein>
    <recommendedName>
        <fullName evidence="3">PD-(D/E)XK nuclease superfamily protein</fullName>
    </recommendedName>
</protein>
<evidence type="ECO:0000313" key="2">
    <source>
        <dbReference type="Proteomes" id="UP000218267"/>
    </source>
</evidence>
<gene>
    <name evidence="1" type="ORF">ALGA_4070</name>
</gene>
<proteinExistence type="predicted"/>
<dbReference type="AlphaFoldDB" id="A0A1Y1CSY6"/>
<dbReference type="OrthoDB" id="6346224at2"/>
<name>A0A1Y1CSY6_9BACT</name>
<evidence type="ECO:0008006" key="3">
    <source>
        <dbReference type="Google" id="ProtNLM"/>
    </source>
</evidence>
<reference evidence="1 2" key="1">
    <citation type="journal article" date="2018" name="Mar. Genomics">
        <title>Complete genome sequence of Marinifilaceae bacterium strain SPP2, isolated from the Antarctic marine sediment.</title>
        <authorList>
            <person name="Watanabe M."/>
            <person name="Kojima H."/>
            <person name="Fukui M."/>
        </authorList>
    </citation>
    <scope>NUCLEOTIDE SEQUENCE [LARGE SCALE GENOMIC DNA]</scope>
    <source>
        <strain evidence="1 2">SPP2</strain>
    </source>
</reference>
<sequence length="406" mass="47619">METLFKQVEVITSKYEKVDLVSGTKFNLFKILDITSDEVRLHTRLISDLLDPRGSHGQGSLFLSHFIKILKIEAFDHESATVYPEMSIGETTETTGGRIDIFIKDALNNSITIENKIYARDQENQLVRYYNHSPQNLFYLNLLGTDPTDKSKGKLKKDKDFKIISYRNQIICWLEICRKEAVELPLLREGISHYVNLLKTLVGQSRNKTMENEVRDLIVSSKENLKTTVKLNQTLTAAKIKLQWLFWKELMNKFESLEQYSICDNSKKVDWQKVRGYYEKSKNRDIYYGLWLKIFEKDDITIYYGIEIEKDIYYGFTIERNGDEGISELEEFAAYRDVIKEINSDYESTPYWLGFKYPEVRLNFKDFNSEAIFNLCDKQVLSENVDSIVNESINDIQSFLKRLEQI</sequence>
<keyword evidence="2" id="KW-1185">Reference proteome</keyword>
<dbReference type="RefSeq" id="WP_096432600.1">
    <property type="nucleotide sequence ID" value="NZ_AP018042.1"/>
</dbReference>
<reference evidence="2" key="2">
    <citation type="journal article" date="2020" name="Antonie Van Leeuwenhoek">
        <title>Labilibaculum antarcticum sp. nov., a novel facultative anaerobic, psychrotorelant bacterium isolated from marine sediment of Antarctica.</title>
        <authorList>
            <person name="Watanabe M."/>
            <person name="Kojima H."/>
            <person name="Fukui M."/>
        </authorList>
    </citation>
    <scope>NUCLEOTIDE SEQUENCE [LARGE SCALE GENOMIC DNA]</scope>
    <source>
        <strain evidence="2">SPP2</strain>
    </source>
</reference>
<dbReference type="EMBL" id="AP018042">
    <property type="protein sequence ID" value="BAX82361.1"/>
    <property type="molecule type" value="Genomic_DNA"/>
</dbReference>
<organism evidence="1 2">
    <name type="scientific">Labilibaculum antarcticum</name>
    <dbReference type="NCBI Taxonomy" id="1717717"/>
    <lineage>
        <taxon>Bacteria</taxon>
        <taxon>Pseudomonadati</taxon>
        <taxon>Bacteroidota</taxon>
        <taxon>Bacteroidia</taxon>
        <taxon>Marinilabiliales</taxon>
        <taxon>Marinifilaceae</taxon>
        <taxon>Labilibaculum</taxon>
    </lineage>
</organism>
<accession>A0A1Y1CSY6</accession>
<dbReference type="Proteomes" id="UP000218267">
    <property type="component" value="Chromosome"/>
</dbReference>
<dbReference type="Pfam" id="PF14281">
    <property type="entry name" value="PDDEXK_4"/>
    <property type="match status" value="1"/>
</dbReference>
<dbReference type="InterPro" id="IPR029470">
    <property type="entry name" value="PDDEXK_4"/>
</dbReference>
<evidence type="ECO:0000313" key="1">
    <source>
        <dbReference type="EMBL" id="BAX82361.1"/>
    </source>
</evidence>